<protein>
    <submittedName>
        <fullName evidence="1">Small CPxCG-related zinc finger protein</fullName>
    </submittedName>
</protein>
<proteinExistence type="predicted"/>
<name>Q18IQ7_HALWD</name>
<dbReference type="eggNOG" id="arCOG01285">
    <property type="taxonomic scope" value="Archaea"/>
</dbReference>
<organism evidence="1 2">
    <name type="scientific">Haloquadratum walsbyi (strain DSM 16790 / HBSQ001)</name>
    <dbReference type="NCBI Taxonomy" id="362976"/>
    <lineage>
        <taxon>Archaea</taxon>
        <taxon>Methanobacteriati</taxon>
        <taxon>Methanobacteriota</taxon>
        <taxon>Stenosarchaea group</taxon>
        <taxon>Halobacteria</taxon>
        <taxon>Halobacteriales</taxon>
        <taxon>Haloferacaceae</taxon>
        <taxon>Haloquadratum</taxon>
    </lineage>
</organism>
<evidence type="ECO:0000313" key="1">
    <source>
        <dbReference type="EMBL" id="CAJ52112.1"/>
    </source>
</evidence>
<dbReference type="Proteomes" id="UP000001975">
    <property type="component" value="Chromosome"/>
</dbReference>
<accession>Q18IQ7</accession>
<dbReference type="STRING" id="362976.HQ_1984A"/>
<dbReference type="InterPro" id="IPR012340">
    <property type="entry name" value="NA-bd_OB-fold"/>
</dbReference>
<dbReference type="RefSeq" id="WP_011571253.1">
    <property type="nucleotide sequence ID" value="NC_008212.1"/>
</dbReference>
<sequence length="109" mass="11519">MMRVLECKACGQRSFYDKSQCLDCGNDEFLCENPGTGQVISVSTVHVTPEGVREPNRLGLASFPGDANIIAQIGDSVSSGDDVVLKGGHELRDGRDGIVQGARLLPADG</sequence>
<dbReference type="HOGENOM" id="CLU_173762_0_0_2"/>
<evidence type="ECO:0000313" key="2">
    <source>
        <dbReference type="Proteomes" id="UP000001975"/>
    </source>
</evidence>
<dbReference type="EMBL" id="AM180088">
    <property type="protein sequence ID" value="CAJ52112.1"/>
    <property type="molecule type" value="Genomic_DNA"/>
</dbReference>
<dbReference type="AlphaFoldDB" id="Q18IQ7"/>
<dbReference type="SUPFAM" id="SSF50249">
    <property type="entry name" value="Nucleic acid-binding proteins"/>
    <property type="match status" value="1"/>
</dbReference>
<dbReference type="GeneID" id="4192613"/>
<gene>
    <name evidence="1" type="ordered locus">HQ_1984A</name>
</gene>
<keyword evidence="2" id="KW-1185">Reference proteome</keyword>
<reference evidence="1 2" key="1">
    <citation type="journal article" date="2006" name="BMC Genomics">
        <title>The genome of the square archaeon Haloquadratum walsbyi: life at the limits of water activity.</title>
        <authorList>
            <person name="Bolhuis H.H."/>
            <person name="Palm P.P."/>
            <person name="Wende A.W."/>
            <person name="Falb M.M."/>
            <person name="Rampp M.M."/>
            <person name="Rodriguez-Valera F.F."/>
            <person name="Pfeiffer F.F."/>
            <person name="Oesterhelt D.D."/>
        </authorList>
    </citation>
    <scope>NUCLEOTIDE SEQUENCE [LARGE SCALE GENOMIC DNA]</scope>
    <source>
        <strain evidence="2">DSM 16790 / HBSQ001</strain>
    </source>
</reference>
<dbReference type="KEGG" id="hwa:HQ_1984A"/>